<protein>
    <submittedName>
        <fullName evidence="7">C-type cytochrome</fullName>
    </submittedName>
</protein>
<organism evidence="7 8">
    <name type="scientific">Pseudomonas hefeiensis</name>
    <dbReference type="NCBI Taxonomy" id="2738125"/>
    <lineage>
        <taxon>Bacteria</taxon>
        <taxon>Pseudomonadati</taxon>
        <taxon>Pseudomonadota</taxon>
        <taxon>Gammaproteobacteria</taxon>
        <taxon>Pseudomonadales</taxon>
        <taxon>Pseudomonadaceae</taxon>
        <taxon>Pseudomonas</taxon>
    </lineage>
</organism>
<evidence type="ECO:0000259" key="6">
    <source>
        <dbReference type="PROSITE" id="PS51007"/>
    </source>
</evidence>
<feature type="signal peptide" evidence="5">
    <location>
        <begin position="1"/>
        <end position="22"/>
    </location>
</feature>
<dbReference type="Pfam" id="PF00034">
    <property type="entry name" value="Cytochrom_C"/>
    <property type="match status" value="1"/>
</dbReference>
<evidence type="ECO:0000256" key="4">
    <source>
        <dbReference type="PROSITE-ProRule" id="PRU00433"/>
    </source>
</evidence>
<keyword evidence="1 4" id="KW-0349">Heme</keyword>
<dbReference type="PIRSF" id="PIRSF000005">
    <property type="entry name" value="Cytochrome_c4"/>
    <property type="match status" value="1"/>
</dbReference>
<dbReference type="Proteomes" id="UP001230339">
    <property type="component" value="Chromosome"/>
</dbReference>
<dbReference type="Gene3D" id="1.10.760.10">
    <property type="entry name" value="Cytochrome c-like domain"/>
    <property type="match status" value="2"/>
</dbReference>
<feature type="domain" description="Cytochrome c" evidence="6">
    <location>
        <begin position="118"/>
        <end position="210"/>
    </location>
</feature>
<gene>
    <name evidence="7" type="ORF">PSH57_12705</name>
</gene>
<dbReference type="Pfam" id="PF13442">
    <property type="entry name" value="Cytochrome_CBB3"/>
    <property type="match status" value="1"/>
</dbReference>
<evidence type="ECO:0000313" key="8">
    <source>
        <dbReference type="Proteomes" id="UP001230339"/>
    </source>
</evidence>
<feature type="chain" id="PRO_5046959668" evidence="5">
    <location>
        <begin position="23"/>
        <end position="211"/>
    </location>
</feature>
<reference evidence="7 8" key="1">
    <citation type="submission" date="2023-02" db="EMBL/GenBank/DDBJ databases">
        <title>Evolution of Hrp T3SS in non-pathogenic Pseudomonas fluorescens.</title>
        <authorList>
            <person name="Liao K."/>
            <person name="Wei H."/>
            <person name="Gu Y."/>
        </authorList>
    </citation>
    <scope>NUCLEOTIDE SEQUENCE [LARGE SCALE GENOMIC DNA]</scope>
    <source>
        <strain evidence="7 8">FP205</strain>
    </source>
</reference>
<evidence type="ECO:0000313" key="7">
    <source>
        <dbReference type="EMBL" id="WLH15092.1"/>
    </source>
</evidence>
<accession>A0ABY9GHS0</accession>
<feature type="domain" description="Cytochrome c" evidence="6">
    <location>
        <begin position="20"/>
        <end position="108"/>
    </location>
</feature>
<evidence type="ECO:0000256" key="1">
    <source>
        <dbReference type="ARBA" id="ARBA00022617"/>
    </source>
</evidence>
<dbReference type="InterPro" id="IPR009056">
    <property type="entry name" value="Cyt_c-like_dom"/>
</dbReference>
<sequence>MGMSRWGSVLILSGALATSAYAADAQKTFTQGGANPAAIACSTCHGADGTGMPAAGFPRLAGLPAEYFAKQIADFRSGSRANPIMLPIAQALSEDEVQALASMLAKKPGPAVNPVNRANAAKGPGQVLALRGAWDRNIPECVSCHGPGGIGVGASFPPLAGQSTQYLVSQLNAWRQKTRKNDPDDLMGHIARSLTEAEVEAVSRYFAELSQ</sequence>
<dbReference type="PANTHER" id="PTHR33751">
    <property type="entry name" value="CBB3-TYPE CYTOCHROME C OXIDASE SUBUNIT FIXP"/>
    <property type="match status" value="1"/>
</dbReference>
<evidence type="ECO:0000256" key="3">
    <source>
        <dbReference type="ARBA" id="ARBA00023004"/>
    </source>
</evidence>
<proteinExistence type="predicted"/>
<keyword evidence="3 4" id="KW-0408">Iron</keyword>
<keyword evidence="5" id="KW-0732">Signal</keyword>
<keyword evidence="2 4" id="KW-0479">Metal-binding</keyword>
<dbReference type="PANTHER" id="PTHR33751:SF11">
    <property type="entry name" value="BLL4483 PROTEIN"/>
    <property type="match status" value="1"/>
</dbReference>
<keyword evidence="8" id="KW-1185">Reference proteome</keyword>
<dbReference type="EMBL" id="CP117449">
    <property type="protein sequence ID" value="WLH15092.1"/>
    <property type="molecule type" value="Genomic_DNA"/>
</dbReference>
<evidence type="ECO:0000256" key="2">
    <source>
        <dbReference type="ARBA" id="ARBA00022723"/>
    </source>
</evidence>
<dbReference type="InterPro" id="IPR036909">
    <property type="entry name" value="Cyt_c-like_dom_sf"/>
</dbReference>
<evidence type="ECO:0000256" key="5">
    <source>
        <dbReference type="SAM" id="SignalP"/>
    </source>
</evidence>
<dbReference type="PROSITE" id="PS51007">
    <property type="entry name" value="CYTC"/>
    <property type="match status" value="2"/>
</dbReference>
<name>A0ABY9GHS0_9PSED</name>
<dbReference type="RefSeq" id="WP_305389854.1">
    <property type="nucleotide sequence ID" value="NZ_CP117426.1"/>
</dbReference>
<dbReference type="InterPro" id="IPR050597">
    <property type="entry name" value="Cytochrome_c_Oxidase_Subunit"/>
</dbReference>
<dbReference type="InterPro" id="IPR024167">
    <property type="entry name" value="Cytochrome_c4-like"/>
</dbReference>
<dbReference type="SUPFAM" id="SSF46626">
    <property type="entry name" value="Cytochrome c"/>
    <property type="match status" value="2"/>
</dbReference>